<keyword evidence="2" id="KW-1185">Reference proteome</keyword>
<accession>A0ABN0NBC8</accession>
<proteinExistence type="predicted"/>
<dbReference type="EMBL" id="AVPH01000035">
    <property type="protein sequence ID" value="ERE19300.1"/>
    <property type="molecule type" value="Genomic_DNA"/>
</dbReference>
<dbReference type="Proteomes" id="UP000016426">
    <property type="component" value="Unassembled WGS sequence"/>
</dbReference>
<gene>
    <name evidence="1" type="ORF">O166_02880</name>
</gene>
<protein>
    <submittedName>
        <fullName evidence="1">Uncharacterized protein</fullName>
    </submittedName>
</protein>
<sequence length="95" mass="10177">MAIKRLRRLRQWLAAGTGPNAGFRKLGMPGRWPGTAGGTGQGAAFLVPDESCYMLGGELRGDGGVGSLQTAFFLGMTFVFYGARMVRMEIETSSQ</sequence>
<name>A0ABN0NBC8_9NEIS</name>
<reference evidence="1 2" key="1">
    <citation type="journal article" date="2013" name="Genome Announc.">
        <title>Genome Sequence of the Pigment-Producing Bacterium Pseudogulbenkiania ferrooxidans, Isolated from Loktak Lake.</title>
        <authorList>
            <person name="Puranik S."/>
            <person name="Talkal R."/>
            <person name="Qureshi A."/>
            <person name="Khardenavis A."/>
            <person name="Kapley A."/>
            <person name="Purohit H.J."/>
        </authorList>
    </citation>
    <scope>NUCLEOTIDE SEQUENCE [LARGE SCALE GENOMIC DNA]</scope>
    <source>
        <strain evidence="1 2">EGD-HP2</strain>
    </source>
</reference>
<comment type="caution">
    <text evidence="1">The sequence shown here is derived from an EMBL/GenBank/DDBJ whole genome shotgun (WGS) entry which is preliminary data.</text>
</comment>
<evidence type="ECO:0000313" key="1">
    <source>
        <dbReference type="EMBL" id="ERE19300.1"/>
    </source>
</evidence>
<organism evidence="1 2">
    <name type="scientific">Pseudogulbenkiania ferrooxidans EGD-HP2</name>
    <dbReference type="NCBI Taxonomy" id="1388764"/>
    <lineage>
        <taxon>Bacteria</taxon>
        <taxon>Pseudomonadati</taxon>
        <taxon>Pseudomonadota</taxon>
        <taxon>Betaproteobacteria</taxon>
        <taxon>Neisseriales</taxon>
        <taxon>Chromobacteriaceae</taxon>
        <taxon>Pseudogulbenkiania</taxon>
    </lineage>
</organism>
<evidence type="ECO:0000313" key="2">
    <source>
        <dbReference type="Proteomes" id="UP000016426"/>
    </source>
</evidence>